<comment type="caution">
    <text evidence="3">The sequence shown here is derived from an EMBL/GenBank/DDBJ whole genome shotgun (WGS) entry which is preliminary data.</text>
</comment>
<evidence type="ECO:0000259" key="2">
    <source>
        <dbReference type="Pfam" id="PF04760"/>
    </source>
</evidence>
<dbReference type="AlphaFoldDB" id="A0A3C1KEU5"/>
<evidence type="ECO:0000313" key="3">
    <source>
        <dbReference type="EMBL" id="HAN25197.1"/>
    </source>
</evidence>
<feature type="compositionally biased region" description="Low complexity" evidence="1">
    <location>
        <begin position="10"/>
        <end position="28"/>
    </location>
</feature>
<proteinExistence type="predicted"/>
<evidence type="ECO:0000313" key="4">
    <source>
        <dbReference type="Proteomes" id="UP000257479"/>
    </source>
</evidence>
<dbReference type="Proteomes" id="UP000257479">
    <property type="component" value="Unassembled WGS sequence"/>
</dbReference>
<sequence length="91" mass="9044">PDIEVPSDQPAPADATPAAADAPAAEADAPARKTARKPARRRVSALAADLGVDAKTVIARAAELGASLKSAQSAVDDDLAAQLTASFAEPA</sequence>
<feature type="region of interest" description="Disordered" evidence="1">
    <location>
        <begin position="1"/>
        <end position="40"/>
    </location>
</feature>
<accession>A0A3C1KEU5</accession>
<feature type="non-terminal residue" evidence="3">
    <location>
        <position position="91"/>
    </location>
</feature>
<feature type="domain" description="Translation initiation factor IF-2 N-terminal" evidence="2">
    <location>
        <begin position="42"/>
        <end position="87"/>
    </location>
</feature>
<name>A0A3C1KEU5_9MICO</name>
<dbReference type="Gene3D" id="1.10.10.2480">
    <property type="match status" value="1"/>
</dbReference>
<reference evidence="3 4" key="1">
    <citation type="journal article" date="2018" name="Nat. Biotechnol.">
        <title>A standardized bacterial taxonomy based on genome phylogeny substantially revises the tree of life.</title>
        <authorList>
            <person name="Parks D.H."/>
            <person name="Chuvochina M."/>
            <person name="Waite D.W."/>
            <person name="Rinke C."/>
            <person name="Skarshewski A."/>
            <person name="Chaumeil P.A."/>
            <person name="Hugenholtz P."/>
        </authorList>
    </citation>
    <scope>NUCLEOTIDE SEQUENCE [LARGE SCALE GENOMIC DNA]</scope>
    <source>
        <strain evidence="3">UBA9152</strain>
    </source>
</reference>
<protein>
    <recommendedName>
        <fullName evidence="2">Translation initiation factor IF-2 N-terminal domain-containing protein</fullName>
    </recommendedName>
</protein>
<evidence type="ECO:0000256" key="1">
    <source>
        <dbReference type="SAM" id="MobiDB-lite"/>
    </source>
</evidence>
<feature type="non-terminal residue" evidence="3">
    <location>
        <position position="1"/>
    </location>
</feature>
<gene>
    <name evidence="3" type="ORF">DCP95_11595</name>
</gene>
<dbReference type="Pfam" id="PF04760">
    <property type="entry name" value="IF2_N"/>
    <property type="match status" value="1"/>
</dbReference>
<organism evidence="3 4">
    <name type="scientific">Microbacterium ginsengisoli</name>
    <dbReference type="NCBI Taxonomy" id="400772"/>
    <lineage>
        <taxon>Bacteria</taxon>
        <taxon>Bacillati</taxon>
        <taxon>Actinomycetota</taxon>
        <taxon>Actinomycetes</taxon>
        <taxon>Micrococcales</taxon>
        <taxon>Microbacteriaceae</taxon>
        <taxon>Microbacterium</taxon>
    </lineage>
</organism>
<dbReference type="InterPro" id="IPR006847">
    <property type="entry name" value="IF2_N"/>
</dbReference>
<dbReference type="EMBL" id="DMNG01000198">
    <property type="protein sequence ID" value="HAN25197.1"/>
    <property type="molecule type" value="Genomic_DNA"/>
</dbReference>